<feature type="transmembrane region" description="Helical" evidence="1">
    <location>
        <begin position="385"/>
        <end position="403"/>
    </location>
</feature>
<feature type="transmembrane region" description="Helical" evidence="1">
    <location>
        <begin position="296"/>
        <end position="314"/>
    </location>
</feature>
<sequence length="878" mass="99937">MLPIKNYLKKHHVLLLSFLIPFTIMLCYFIGRKMYPFGNSSLLTVDLGQQYIDFFSYFRATLLHHPTSFFYSFSQAIGGDMLGEWAYYLMSPFNLIFLLFPGKSIVAGVMVVTLLKYALSGLTFGLLLKKTTRMNSFYIPLFATAYALMGWTIANQLNLLWLDAVILLPLVILGFEKLQNNSKSWAYTWWLALLLVVNYYMGYMVCLFMILYFLYTTSRVSITFKQFLKKAWTFTYKSLISVAISAVILFPTLFSLLSSKGQYTEESIKAKFEYNPLAMLSKFVIGSFNFDQMPSGFPNIFVGSLVLIGFILYFMNNRFSIRERVVAFLITSFLVLSMCFEPLDLLWHGMQFPVWYPYRFSFVFCFWIILLAAQQFEYFNPVKHWKIGIVSILFIGMFTYLFLSGTTYNYLSNETLFLSILFILLMLILIQFQDHSSPSFKWLLCMGVITEMSCNAVYSLDNISYLSTSEYDVSTSALATESKSLKKIDNSFYRVAQTYSRTKNDAMSADFFSGSHFSSAFSKSIPTFYGKIGQPDGDNYVTYSNGTLLTDALLNMKYVFTPKQMKSSKALTTQLETLTPLTEKPDTSYYNTVSSDSLTQTVKNPYALSIGYVANDTVISKKNKATNPLRYQSDWLTSLTGADNSTLFSPINFNTVNFDNVGSQANLTDSMLTKTKLSKPGIVTFTYTPTTNDAYYLTLGAGLSTDNVLFKLNGHELKQYKTYRNTVVVNIASNDKGKKITLTAKLKKRTLFLENFTLYRMDVRSFETQINHLQANELNVKKYNQHSITGSVNVKKTHQAIFTTIPYSKGWHVKIDGKSVSTTKSMDTFLAFSVAPGKHTVKLVYWPPYMGIGLLISILAVLIVLIGPIINTIKRLIK</sequence>
<gene>
    <name evidence="2" type="ORF">LABALGLTS371_13110</name>
</gene>
<evidence type="ECO:0000313" key="3">
    <source>
        <dbReference type="Proteomes" id="UP000321659"/>
    </source>
</evidence>
<keyword evidence="1" id="KW-0812">Transmembrane</keyword>
<keyword evidence="1" id="KW-1133">Transmembrane helix</keyword>
<proteinExistence type="predicted"/>
<dbReference type="EMBL" id="SRRQ01000011">
    <property type="protein sequence ID" value="TWW10528.1"/>
    <property type="molecule type" value="Genomic_DNA"/>
</dbReference>
<feature type="transmembrane region" description="Helical" evidence="1">
    <location>
        <begin position="108"/>
        <end position="128"/>
    </location>
</feature>
<feature type="transmembrane region" description="Helical" evidence="1">
    <location>
        <begin position="135"/>
        <end position="153"/>
    </location>
</feature>
<feature type="transmembrane region" description="Helical" evidence="1">
    <location>
        <begin position="415"/>
        <end position="432"/>
    </location>
</feature>
<protein>
    <submittedName>
        <fullName evidence="2">Membrane protein</fullName>
    </submittedName>
</protein>
<dbReference type="PANTHER" id="PTHR38454">
    <property type="entry name" value="INTEGRAL MEMBRANE PROTEIN-RELATED"/>
    <property type="match status" value="1"/>
</dbReference>
<dbReference type="AlphaFoldDB" id="A0A5C6M776"/>
<feature type="transmembrane region" description="Helical" evidence="1">
    <location>
        <begin position="326"/>
        <end position="343"/>
    </location>
</feature>
<evidence type="ECO:0000313" key="2">
    <source>
        <dbReference type="EMBL" id="TWW10528.1"/>
    </source>
</evidence>
<feature type="transmembrane region" description="Helical" evidence="1">
    <location>
        <begin position="159"/>
        <end position="175"/>
    </location>
</feature>
<comment type="caution">
    <text evidence="2">The sequence shown here is derived from an EMBL/GenBank/DDBJ whole genome shotgun (WGS) entry which is preliminary data.</text>
</comment>
<feature type="transmembrane region" description="Helical" evidence="1">
    <location>
        <begin position="187"/>
        <end position="214"/>
    </location>
</feature>
<feature type="transmembrane region" description="Helical" evidence="1">
    <location>
        <begin position="234"/>
        <end position="254"/>
    </location>
</feature>
<dbReference type="InterPro" id="IPR018580">
    <property type="entry name" value="Uncharacterised_YfhO"/>
</dbReference>
<evidence type="ECO:0000256" key="1">
    <source>
        <dbReference type="SAM" id="Phobius"/>
    </source>
</evidence>
<dbReference type="RefSeq" id="WP_225428631.1">
    <property type="nucleotide sequence ID" value="NZ_JANXKU010000004.1"/>
</dbReference>
<keyword evidence="1" id="KW-0472">Membrane</keyword>
<name>A0A5C6M776_9LACO</name>
<accession>A0A5C6M776</accession>
<dbReference type="Proteomes" id="UP000321659">
    <property type="component" value="Unassembled WGS sequence"/>
</dbReference>
<reference evidence="2 3" key="1">
    <citation type="submission" date="2019-04" db="EMBL/GenBank/DDBJ databases">
        <title>In vitro growth and metabolic characteristics of meat-borne Lactobacillus algidus strains.</title>
        <authorList>
            <person name="Sade E."/>
            <person name="Per J."/>
            <person name="Tytti H."/>
            <person name="Johanna B.K."/>
        </authorList>
    </citation>
    <scope>NUCLEOTIDE SEQUENCE [LARGE SCALE GENOMIC DNA]</scope>
    <source>
        <strain evidence="2 3">LTS37-1</strain>
    </source>
</reference>
<feature type="transmembrane region" description="Helical" evidence="1">
    <location>
        <begin position="355"/>
        <end position="373"/>
    </location>
</feature>
<feature type="transmembrane region" description="Helical" evidence="1">
    <location>
        <begin position="12"/>
        <end position="31"/>
    </location>
</feature>
<dbReference type="Pfam" id="PF09586">
    <property type="entry name" value="YfhO"/>
    <property type="match status" value="1"/>
</dbReference>
<feature type="transmembrane region" description="Helical" evidence="1">
    <location>
        <begin position="849"/>
        <end position="870"/>
    </location>
</feature>
<dbReference type="PANTHER" id="PTHR38454:SF1">
    <property type="entry name" value="INTEGRAL MEMBRANE PROTEIN"/>
    <property type="match status" value="1"/>
</dbReference>
<organism evidence="2 3">
    <name type="scientific">Dellaglioa algida</name>
    <dbReference type="NCBI Taxonomy" id="105612"/>
    <lineage>
        <taxon>Bacteria</taxon>
        <taxon>Bacillati</taxon>
        <taxon>Bacillota</taxon>
        <taxon>Bacilli</taxon>
        <taxon>Lactobacillales</taxon>
        <taxon>Lactobacillaceae</taxon>
        <taxon>Dellaglioa</taxon>
    </lineage>
</organism>